<dbReference type="AlphaFoldDB" id="U6R8P4"/>
<protein>
    <submittedName>
        <fullName evidence="1">Uncharacterized protein</fullName>
    </submittedName>
</protein>
<keyword evidence="2" id="KW-1185">Reference proteome</keyword>
<sequence length="44" mass="5073">MKKLQVGFDAMLRATPTAFHKYMFNRINWNNPSTIRTESACPNA</sequence>
<comment type="caution">
    <text evidence="1">The sequence shown here is derived from an EMBL/GenBank/DDBJ whole genome shotgun (WGS) entry which is preliminary data.</text>
</comment>
<evidence type="ECO:0000313" key="2">
    <source>
        <dbReference type="Proteomes" id="UP000017831"/>
    </source>
</evidence>
<evidence type="ECO:0000313" key="1">
    <source>
        <dbReference type="EMBL" id="EOA52357.1"/>
    </source>
</evidence>
<reference evidence="1 2" key="1">
    <citation type="submission" date="2013-04" db="EMBL/GenBank/DDBJ databases">
        <title>The Genome Sequence of Bacteroides massiliensis DSM 17679.</title>
        <authorList>
            <consortium name="The Broad Institute Genomics Platform"/>
            <person name="Earl A."/>
            <person name="Ward D."/>
            <person name="Feldgarden M."/>
            <person name="Gevers D."/>
            <person name="Martens E."/>
            <person name="Fenner L."/>
            <person name="Roux V."/>
            <person name="Mallet M.N."/>
            <person name="Raoult D."/>
            <person name="Walker B."/>
            <person name="Young S."/>
            <person name="Zeng Q."/>
            <person name="Gargeya S."/>
            <person name="Fitzgerald M."/>
            <person name="Haas B."/>
            <person name="Abouelleil A."/>
            <person name="Allen A.W."/>
            <person name="Alvarado L."/>
            <person name="Arachchi H.M."/>
            <person name="Berlin A.M."/>
            <person name="Chapman S.B."/>
            <person name="Gainer-Dewar J."/>
            <person name="Goldberg J."/>
            <person name="Griggs A."/>
            <person name="Gujja S."/>
            <person name="Hansen M."/>
            <person name="Howarth C."/>
            <person name="Imamovic A."/>
            <person name="Ireland A."/>
            <person name="Larimer J."/>
            <person name="McCowan C."/>
            <person name="Murphy C."/>
            <person name="Pearson M."/>
            <person name="Poon T.W."/>
            <person name="Priest M."/>
            <person name="Roberts A."/>
            <person name="Saif S."/>
            <person name="Shea T."/>
            <person name="Sisk P."/>
            <person name="Sykes S."/>
            <person name="Wortman J."/>
            <person name="Nusbaum C."/>
            <person name="Birren B."/>
        </authorList>
    </citation>
    <scope>NUCLEOTIDE SEQUENCE [LARGE SCALE GENOMIC DNA]</scope>
    <source>
        <strain evidence="2">B84634 / Timone 84634 / DSM 17679 / JCM 13223</strain>
    </source>
</reference>
<dbReference type="EMBL" id="AQHY01000040">
    <property type="protein sequence ID" value="EOA52357.1"/>
    <property type="molecule type" value="Genomic_DNA"/>
</dbReference>
<dbReference type="Proteomes" id="UP000017831">
    <property type="component" value="Unassembled WGS sequence"/>
</dbReference>
<proteinExistence type="predicted"/>
<organism evidence="1 2">
    <name type="scientific">Phocaeicola massiliensis B84634 = Timone 84634 = DSM 17679 = JCM 13223</name>
    <dbReference type="NCBI Taxonomy" id="1121098"/>
    <lineage>
        <taxon>Bacteria</taxon>
        <taxon>Pseudomonadati</taxon>
        <taxon>Bacteroidota</taxon>
        <taxon>Bacteroidia</taxon>
        <taxon>Bacteroidales</taxon>
        <taxon>Bacteroidaceae</taxon>
        <taxon>Phocaeicola</taxon>
    </lineage>
</organism>
<name>U6R8P4_9BACT</name>
<dbReference type="PATRIC" id="fig|1121098.3.peg.3862"/>
<accession>U6R8P4</accession>
<dbReference type="HOGENOM" id="CLU_3212484_0_0_10"/>
<gene>
    <name evidence="1" type="ORF">HMPREF1534_03783</name>
</gene>